<feature type="binding site" evidence="11">
    <location>
        <position position="99"/>
    </location>
    <ligand>
        <name>substrate</name>
    </ligand>
</feature>
<comment type="pathway">
    <text evidence="1 11">Metabolic intermediate biosynthesis; chorismate biosynthesis; chorismate from D-erythrose 4-phosphate and phosphoenolpyruvate: step 5/7.</text>
</comment>
<evidence type="ECO:0000256" key="8">
    <source>
        <dbReference type="ARBA" id="ARBA00022840"/>
    </source>
</evidence>
<comment type="cofactor">
    <cofactor evidence="11">
        <name>Mg(2+)</name>
        <dbReference type="ChEBI" id="CHEBI:18420"/>
    </cofactor>
    <text evidence="11">Binds 1 Mg(2+) ion per subunit.</text>
</comment>
<name>A0A1W6SN75_9PROT</name>
<dbReference type="EC" id="2.7.1.71" evidence="3 11"/>
<sequence length="198" mass="22188">MNSTYATLASEKTTDDANEASGNIFLVGMMGAGKTTIGKLLAHFLDKTFYDSDREIQKRTGVSIPVIFEIEGETGFRKRETEMLTQLLKSENIVLATGGGAVLNVKNREMLKRGGTVIYLRATVDDLWRRTRQDKNRPLLQTSDPRRKLAELYAQRDPLYRETAHIIVESGKRSARHLAQLLAQQLACSDLVMDKKTG</sequence>
<dbReference type="HAMAP" id="MF_00109">
    <property type="entry name" value="Shikimate_kinase"/>
    <property type="match status" value="1"/>
</dbReference>
<dbReference type="PANTHER" id="PTHR21087:SF16">
    <property type="entry name" value="SHIKIMATE KINASE 1, CHLOROPLASTIC"/>
    <property type="match status" value="1"/>
</dbReference>
<feature type="binding site" evidence="11">
    <location>
        <position position="137"/>
    </location>
    <ligand>
        <name>ATP</name>
        <dbReference type="ChEBI" id="CHEBI:30616"/>
    </ligand>
</feature>
<feature type="binding site" evidence="11">
    <location>
        <position position="156"/>
    </location>
    <ligand>
        <name>substrate</name>
    </ligand>
</feature>
<dbReference type="OrthoDB" id="9800332at2"/>
<gene>
    <name evidence="11" type="primary">aroK</name>
    <name evidence="12" type="ORF">EBAPG3_005390</name>
</gene>
<comment type="catalytic activity">
    <reaction evidence="10 11">
        <text>shikimate + ATP = 3-phosphoshikimate + ADP + H(+)</text>
        <dbReference type="Rhea" id="RHEA:13121"/>
        <dbReference type="ChEBI" id="CHEBI:15378"/>
        <dbReference type="ChEBI" id="CHEBI:30616"/>
        <dbReference type="ChEBI" id="CHEBI:36208"/>
        <dbReference type="ChEBI" id="CHEBI:145989"/>
        <dbReference type="ChEBI" id="CHEBI:456216"/>
        <dbReference type="EC" id="2.7.1.71"/>
    </reaction>
</comment>
<feature type="binding site" evidence="11">
    <location>
        <position position="53"/>
    </location>
    <ligand>
        <name>substrate</name>
    </ligand>
</feature>
<dbReference type="GO" id="GO:0005829">
    <property type="term" value="C:cytosol"/>
    <property type="evidence" value="ECO:0007669"/>
    <property type="project" value="TreeGrafter"/>
</dbReference>
<evidence type="ECO:0000256" key="11">
    <source>
        <dbReference type="HAMAP-Rule" id="MF_00109"/>
    </source>
</evidence>
<feature type="binding site" evidence="11">
    <location>
        <begin position="31"/>
        <end position="36"/>
    </location>
    <ligand>
        <name>ATP</name>
        <dbReference type="ChEBI" id="CHEBI:30616"/>
    </ligand>
</feature>
<evidence type="ECO:0000256" key="3">
    <source>
        <dbReference type="ARBA" id="ARBA00012154"/>
    </source>
</evidence>
<keyword evidence="4 11" id="KW-0028">Amino-acid biosynthesis</keyword>
<dbReference type="Gene3D" id="3.40.50.300">
    <property type="entry name" value="P-loop containing nucleotide triphosphate hydrolases"/>
    <property type="match status" value="1"/>
</dbReference>
<evidence type="ECO:0000256" key="4">
    <source>
        <dbReference type="ARBA" id="ARBA00022605"/>
    </source>
</evidence>
<keyword evidence="6 11" id="KW-0547">Nucleotide-binding</keyword>
<evidence type="ECO:0000256" key="1">
    <source>
        <dbReference type="ARBA" id="ARBA00004842"/>
    </source>
</evidence>
<dbReference type="SUPFAM" id="SSF52540">
    <property type="entry name" value="P-loop containing nucleoside triphosphate hydrolases"/>
    <property type="match status" value="1"/>
</dbReference>
<comment type="similarity">
    <text evidence="2 11">Belongs to the shikimate kinase family.</text>
</comment>
<evidence type="ECO:0000256" key="10">
    <source>
        <dbReference type="ARBA" id="ARBA00048567"/>
    </source>
</evidence>
<evidence type="ECO:0000256" key="7">
    <source>
        <dbReference type="ARBA" id="ARBA00022777"/>
    </source>
</evidence>
<dbReference type="GO" id="GO:0004765">
    <property type="term" value="F:shikimate kinase activity"/>
    <property type="evidence" value="ECO:0007669"/>
    <property type="project" value="UniProtKB-UniRule"/>
</dbReference>
<keyword evidence="8 11" id="KW-0067">ATP-binding</keyword>
<evidence type="ECO:0000256" key="2">
    <source>
        <dbReference type="ARBA" id="ARBA00006997"/>
    </source>
</evidence>
<dbReference type="GO" id="GO:0009423">
    <property type="term" value="P:chorismate biosynthetic process"/>
    <property type="evidence" value="ECO:0007669"/>
    <property type="project" value="UniProtKB-UniRule"/>
</dbReference>
<comment type="function">
    <text evidence="11">Catalyzes the specific phosphorylation of the 3-hydroxyl group of shikimic acid using ATP as a cosubstrate.</text>
</comment>
<evidence type="ECO:0000256" key="6">
    <source>
        <dbReference type="ARBA" id="ARBA00022741"/>
    </source>
</evidence>
<dbReference type="EMBL" id="CP021106">
    <property type="protein sequence ID" value="ARO87247.1"/>
    <property type="molecule type" value="Genomic_DNA"/>
</dbReference>
<dbReference type="AlphaFoldDB" id="A0A1W6SN75"/>
<dbReference type="GO" id="GO:0005524">
    <property type="term" value="F:ATP binding"/>
    <property type="evidence" value="ECO:0007669"/>
    <property type="project" value="UniProtKB-UniRule"/>
</dbReference>
<accession>A0A1W6SN75</accession>
<dbReference type="RefSeq" id="WP_004174122.1">
    <property type="nucleotide sequence ID" value="NZ_CP021106.3"/>
</dbReference>
<dbReference type="Pfam" id="PF01202">
    <property type="entry name" value="SKI"/>
    <property type="match status" value="1"/>
</dbReference>
<reference evidence="12 13" key="1">
    <citation type="journal article" date="2015" name="Int. J. Syst. Evol. Microbiol.">
        <title>Nitrosospira lacus sp. nov., a psychrotolerant, ammonia-oxidizing bacterium from sandy lake sediment.</title>
        <authorList>
            <person name="Urakawa H."/>
            <person name="Garcia J.C."/>
            <person name="Nielsen J.L."/>
            <person name="Le V.Q."/>
            <person name="Kozlowski J.A."/>
            <person name="Stein L.Y."/>
            <person name="Lim C.K."/>
            <person name="Pommerening-Roser A."/>
            <person name="Martens-Habbena W."/>
            <person name="Stahl D.A."/>
            <person name="Klotz M.G."/>
        </authorList>
    </citation>
    <scope>NUCLEOTIDE SEQUENCE [LARGE SCALE GENOMIC DNA]</scope>
    <source>
        <strain evidence="12 13">APG3</strain>
    </source>
</reference>
<evidence type="ECO:0000256" key="5">
    <source>
        <dbReference type="ARBA" id="ARBA00022679"/>
    </source>
</evidence>
<evidence type="ECO:0000256" key="9">
    <source>
        <dbReference type="ARBA" id="ARBA00023141"/>
    </source>
</evidence>
<dbReference type="PANTHER" id="PTHR21087">
    <property type="entry name" value="SHIKIMATE KINASE"/>
    <property type="match status" value="1"/>
</dbReference>
<keyword evidence="11" id="KW-0460">Magnesium</keyword>
<dbReference type="InterPro" id="IPR031322">
    <property type="entry name" value="Shikimate/glucono_kinase"/>
</dbReference>
<feature type="binding site" evidence="11">
    <location>
        <position position="77"/>
    </location>
    <ligand>
        <name>substrate</name>
    </ligand>
</feature>
<proteinExistence type="inferred from homology"/>
<dbReference type="InterPro" id="IPR027417">
    <property type="entry name" value="P-loop_NTPase"/>
</dbReference>
<feature type="binding site" evidence="11">
    <location>
        <position position="173"/>
    </location>
    <ligand>
        <name>ATP</name>
        <dbReference type="ChEBI" id="CHEBI:30616"/>
    </ligand>
</feature>
<dbReference type="PROSITE" id="PS01128">
    <property type="entry name" value="SHIKIMATE_KINASE"/>
    <property type="match status" value="1"/>
</dbReference>
<dbReference type="GO" id="GO:0000287">
    <property type="term" value="F:magnesium ion binding"/>
    <property type="evidence" value="ECO:0007669"/>
    <property type="project" value="UniProtKB-UniRule"/>
</dbReference>
<protein>
    <recommendedName>
        <fullName evidence="3 11">Shikimate kinase</fullName>
        <shortName evidence="11">SK</shortName>
        <ecNumber evidence="3 11">2.7.1.71</ecNumber>
    </recommendedName>
</protein>
<dbReference type="Proteomes" id="UP000012179">
    <property type="component" value="Chromosome"/>
</dbReference>
<dbReference type="UniPathway" id="UPA00053">
    <property type="reaction ID" value="UER00088"/>
</dbReference>
<dbReference type="InterPro" id="IPR000623">
    <property type="entry name" value="Shikimate_kinase/TSH1"/>
</dbReference>
<dbReference type="KEGG" id="nlc:EBAPG3_005390"/>
<evidence type="ECO:0000313" key="13">
    <source>
        <dbReference type="Proteomes" id="UP000012179"/>
    </source>
</evidence>
<keyword evidence="5 11" id="KW-0808">Transferase</keyword>
<keyword evidence="11" id="KW-0963">Cytoplasm</keyword>
<keyword evidence="11" id="KW-0479">Metal-binding</keyword>
<dbReference type="eggNOG" id="COG0703">
    <property type="taxonomic scope" value="Bacteria"/>
</dbReference>
<comment type="subunit">
    <text evidence="11">Monomer.</text>
</comment>
<keyword evidence="13" id="KW-1185">Reference proteome</keyword>
<dbReference type="GO" id="GO:0008652">
    <property type="term" value="P:amino acid biosynthetic process"/>
    <property type="evidence" value="ECO:0007669"/>
    <property type="project" value="UniProtKB-KW"/>
</dbReference>
<organism evidence="12 13">
    <name type="scientific">Nitrosospira lacus</name>
    <dbReference type="NCBI Taxonomy" id="1288494"/>
    <lineage>
        <taxon>Bacteria</taxon>
        <taxon>Pseudomonadati</taxon>
        <taxon>Pseudomonadota</taxon>
        <taxon>Betaproteobacteria</taxon>
        <taxon>Nitrosomonadales</taxon>
        <taxon>Nitrosomonadaceae</taxon>
        <taxon>Nitrosospira</taxon>
    </lineage>
</organism>
<dbReference type="CDD" id="cd00464">
    <property type="entry name" value="SK"/>
    <property type="match status" value="1"/>
</dbReference>
<evidence type="ECO:0000313" key="12">
    <source>
        <dbReference type="EMBL" id="ARO87247.1"/>
    </source>
</evidence>
<dbReference type="PRINTS" id="PR01100">
    <property type="entry name" value="SHIKIMTKNASE"/>
</dbReference>
<comment type="subcellular location">
    <subcellularLocation>
        <location evidence="11">Cytoplasm</location>
    </subcellularLocation>
</comment>
<dbReference type="InterPro" id="IPR023000">
    <property type="entry name" value="Shikimate_kinase_CS"/>
</dbReference>
<dbReference type="GO" id="GO:0009073">
    <property type="term" value="P:aromatic amino acid family biosynthetic process"/>
    <property type="evidence" value="ECO:0007669"/>
    <property type="project" value="UniProtKB-KW"/>
</dbReference>
<keyword evidence="9 11" id="KW-0057">Aromatic amino acid biosynthesis</keyword>
<keyword evidence="7 11" id="KW-0418">Kinase</keyword>
<feature type="binding site" evidence="11">
    <location>
        <position position="35"/>
    </location>
    <ligand>
        <name>Mg(2+)</name>
        <dbReference type="ChEBI" id="CHEBI:18420"/>
    </ligand>
</feature>